<keyword evidence="4" id="KW-1185">Reference proteome</keyword>
<dbReference type="SMART" id="SM00849">
    <property type="entry name" value="Lactamase_B"/>
    <property type="match status" value="1"/>
</dbReference>
<evidence type="ECO:0000313" key="4">
    <source>
        <dbReference type="Proteomes" id="UP000323946"/>
    </source>
</evidence>
<accession>A0A5M7BX92</accession>
<feature type="region of interest" description="Disordered" evidence="1">
    <location>
        <begin position="1"/>
        <end position="20"/>
    </location>
</feature>
<feature type="domain" description="Metallo-beta-lactamase" evidence="2">
    <location>
        <begin position="91"/>
        <end position="281"/>
    </location>
</feature>
<dbReference type="InterPro" id="IPR050855">
    <property type="entry name" value="NDM-1-like"/>
</dbReference>
<dbReference type="Gene3D" id="3.60.15.10">
    <property type="entry name" value="Ribonuclease Z/Hydroxyacylglutathione hydrolase-like"/>
    <property type="match status" value="1"/>
</dbReference>
<keyword evidence="3" id="KW-0378">Hydrolase</keyword>
<dbReference type="CDD" id="cd07721">
    <property type="entry name" value="yflN-like_MBL-fold"/>
    <property type="match status" value="1"/>
</dbReference>
<reference evidence="3 4" key="1">
    <citation type="submission" date="2019-09" db="EMBL/GenBank/DDBJ databases">
        <title>Draft genome sequence of the thermophilic Saccharopolyspora hirsuta VKM Ac-666T.</title>
        <authorList>
            <person name="Lobastova T.G."/>
            <person name="Fokina V."/>
            <person name="Bragin E.Y."/>
            <person name="Shtratnikova V.Y."/>
            <person name="Starodumova I.P."/>
            <person name="Tarlachkov S.V."/>
            <person name="Donova M.V."/>
        </authorList>
    </citation>
    <scope>NUCLEOTIDE SEQUENCE [LARGE SCALE GENOMIC DNA]</scope>
    <source>
        <strain evidence="3 4">VKM Ac-666</strain>
    </source>
</reference>
<dbReference type="Pfam" id="PF00753">
    <property type="entry name" value="Lactamase_B"/>
    <property type="match status" value="1"/>
</dbReference>
<dbReference type="PANTHER" id="PTHR42951:SF17">
    <property type="entry name" value="METALLO-BETA-LACTAMASE DOMAIN-CONTAINING PROTEIN"/>
    <property type="match status" value="1"/>
</dbReference>
<evidence type="ECO:0000313" key="3">
    <source>
        <dbReference type="EMBL" id="KAA5833760.1"/>
    </source>
</evidence>
<comment type="caution">
    <text evidence="3">The sequence shown here is derived from an EMBL/GenBank/DDBJ whole genome shotgun (WGS) entry which is preliminary data.</text>
</comment>
<dbReference type="GO" id="GO:0016787">
    <property type="term" value="F:hydrolase activity"/>
    <property type="evidence" value="ECO:0007669"/>
    <property type="project" value="UniProtKB-KW"/>
</dbReference>
<gene>
    <name evidence="3" type="ORF">F1721_15545</name>
</gene>
<dbReference type="InterPro" id="IPR001279">
    <property type="entry name" value="Metallo-B-lactamas"/>
</dbReference>
<dbReference type="SUPFAM" id="SSF56281">
    <property type="entry name" value="Metallo-hydrolase/oxidoreductase"/>
    <property type="match status" value="1"/>
</dbReference>
<protein>
    <submittedName>
        <fullName evidence="3">MBL fold metallo-hydrolase</fullName>
    </submittedName>
</protein>
<dbReference type="Proteomes" id="UP000323946">
    <property type="component" value="Unassembled WGS sequence"/>
</dbReference>
<dbReference type="AlphaFoldDB" id="A0A5M7BX92"/>
<dbReference type="EMBL" id="VWPH01000006">
    <property type="protein sequence ID" value="KAA5833760.1"/>
    <property type="molecule type" value="Genomic_DNA"/>
</dbReference>
<sequence length="302" mass="32789">MRARENARPGRRNEAVARPRTRARSEVELLLHHAVRLTQPPPRRRAVFRAPPAALVRPRRNPLRRNPIRAYRAGVDVDLVVPGLYHLRPDFGQAYLWLDGRSATLIDTGTVGSGPAITALLTELDVELDRIVLTHGHEDHVGSAAELRAATGAPVLAHAGDVAVIQGEQPRPDPVLLDWERPLFDSITPNVPPHPPCPVDQEIAEGDVLDFGGGARVLSIPGHTDGSIAIHLSRSRTLFTGDTIAHFGEVVLGTFNLDRAQAVESFRRLAELDTEVACFGHGEPITRNAGAELRAAAAKLND</sequence>
<evidence type="ECO:0000256" key="1">
    <source>
        <dbReference type="SAM" id="MobiDB-lite"/>
    </source>
</evidence>
<organism evidence="3 4">
    <name type="scientific">Saccharopolyspora hirsuta</name>
    <dbReference type="NCBI Taxonomy" id="1837"/>
    <lineage>
        <taxon>Bacteria</taxon>
        <taxon>Bacillati</taxon>
        <taxon>Actinomycetota</taxon>
        <taxon>Actinomycetes</taxon>
        <taxon>Pseudonocardiales</taxon>
        <taxon>Pseudonocardiaceae</taxon>
        <taxon>Saccharopolyspora</taxon>
    </lineage>
</organism>
<dbReference type="PANTHER" id="PTHR42951">
    <property type="entry name" value="METALLO-BETA-LACTAMASE DOMAIN-CONTAINING"/>
    <property type="match status" value="1"/>
</dbReference>
<dbReference type="OrthoDB" id="2971563at2"/>
<proteinExistence type="predicted"/>
<name>A0A5M7BX92_SACHI</name>
<evidence type="ECO:0000259" key="2">
    <source>
        <dbReference type="SMART" id="SM00849"/>
    </source>
</evidence>
<dbReference type="InterPro" id="IPR036866">
    <property type="entry name" value="RibonucZ/Hydroxyglut_hydro"/>
</dbReference>